<proteinExistence type="inferred from homology"/>
<dbReference type="EMBL" id="JAGGLD010000002">
    <property type="protein sequence ID" value="MBP2000550.1"/>
    <property type="molecule type" value="Genomic_DNA"/>
</dbReference>
<feature type="compositionally biased region" description="Polar residues" evidence="2">
    <location>
        <begin position="38"/>
        <end position="57"/>
    </location>
</feature>
<dbReference type="RefSeq" id="WP_209860851.1">
    <property type="nucleotide sequence ID" value="NZ_JAGGLD010000002.1"/>
</dbReference>
<dbReference type="InterPro" id="IPR036291">
    <property type="entry name" value="NAD(P)-bd_dom_sf"/>
</dbReference>
<comment type="caution">
    <text evidence="5">The sequence shown here is derived from an EMBL/GenBank/DDBJ whole genome shotgun (WGS) entry which is preliminary data.</text>
</comment>
<keyword evidence="6" id="KW-1185">Reference proteome</keyword>
<accession>A0ABS4JFQ7</accession>
<dbReference type="Pfam" id="PF01370">
    <property type="entry name" value="Epimerase"/>
    <property type="match status" value="1"/>
</dbReference>
<gene>
    <name evidence="5" type="ORF">J2Z69_001581</name>
</gene>
<feature type="domain" description="DUF1731" evidence="4">
    <location>
        <begin position="269"/>
        <end position="315"/>
    </location>
</feature>
<evidence type="ECO:0000313" key="6">
    <source>
        <dbReference type="Proteomes" id="UP001519288"/>
    </source>
</evidence>
<dbReference type="Gene3D" id="3.40.50.720">
    <property type="entry name" value="NAD(P)-binding Rossmann-like Domain"/>
    <property type="match status" value="1"/>
</dbReference>
<comment type="similarity">
    <text evidence="1">Belongs to the NAD(P)-dependent epimerase/dehydratase family. SDR39U1 subfamily.</text>
</comment>
<feature type="domain" description="NAD-dependent epimerase/dehydratase" evidence="3">
    <location>
        <begin position="4"/>
        <end position="235"/>
    </location>
</feature>
<dbReference type="NCBIfam" id="TIGR01777">
    <property type="entry name" value="yfcH"/>
    <property type="match status" value="1"/>
</dbReference>
<evidence type="ECO:0000256" key="1">
    <source>
        <dbReference type="ARBA" id="ARBA00009353"/>
    </source>
</evidence>
<dbReference type="InterPro" id="IPR013549">
    <property type="entry name" value="DUF1731"/>
</dbReference>
<evidence type="ECO:0000313" key="5">
    <source>
        <dbReference type="EMBL" id="MBP2000550.1"/>
    </source>
</evidence>
<evidence type="ECO:0000259" key="4">
    <source>
        <dbReference type="Pfam" id="PF08338"/>
    </source>
</evidence>
<dbReference type="CDD" id="cd05242">
    <property type="entry name" value="SDR_a8"/>
    <property type="match status" value="1"/>
</dbReference>
<protein>
    <submittedName>
        <fullName evidence="5">Uncharacterized protein (TIGR01777 family)</fullName>
    </submittedName>
</protein>
<feature type="region of interest" description="Disordered" evidence="2">
    <location>
        <begin position="33"/>
        <end position="59"/>
    </location>
</feature>
<evidence type="ECO:0000256" key="2">
    <source>
        <dbReference type="SAM" id="MobiDB-lite"/>
    </source>
</evidence>
<dbReference type="Pfam" id="PF08338">
    <property type="entry name" value="DUF1731"/>
    <property type="match status" value="1"/>
</dbReference>
<sequence>MKMAIAGGTGFIGKALSSYWVSQGHHVQIITRKRPETSEQQSQPIPNSASHTPTNPKEGQRTYVTWDELEKDSSSLESMDAIVNLAGASLNQRWTSKAKKQILDSRLSSVHSLLKVVATLSHKPAVIIQGSAVGYYGTSLTETFDEHSASSGTDFLSNVTRQWEHASLPFKEEGIRLVYLRTSVVLGNTGGAYPLMRLPYKLGVGGRVGSGKQWVSWIHLHDMVRLIDWCIQQKALSGPVNAASPEPVMNAEFGRVVTRVHHRPYWFPLPAFLLKTILGDQSTLLLDGQRVLPRKALDHDFHFKFPSLQKAVKDLKE</sequence>
<dbReference type="InterPro" id="IPR010099">
    <property type="entry name" value="SDR39U1"/>
</dbReference>
<dbReference type="PANTHER" id="PTHR11092:SF0">
    <property type="entry name" value="EPIMERASE FAMILY PROTEIN SDR39U1"/>
    <property type="match status" value="1"/>
</dbReference>
<reference evidence="5 6" key="1">
    <citation type="submission" date="2021-03" db="EMBL/GenBank/DDBJ databases">
        <title>Genomic Encyclopedia of Type Strains, Phase IV (KMG-IV): sequencing the most valuable type-strain genomes for metagenomic binning, comparative biology and taxonomic classification.</title>
        <authorList>
            <person name="Goeker M."/>
        </authorList>
    </citation>
    <scope>NUCLEOTIDE SEQUENCE [LARGE SCALE GENOMIC DNA]</scope>
    <source>
        <strain evidence="5 6">DSM 26806</strain>
    </source>
</reference>
<name>A0ABS4JFQ7_9BACL</name>
<dbReference type="SUPFAM" id="SSF51735">
    <property type="entry name" value="NAD(P)-binding Rossmann-fold domains"/>
    <property type="match status" value="1"/>
</dbReference>
<organism evidence="5 6">
    <name type="scientific">Paenibacillus shirakamiensis</name>
    <dbReference type="NCBI Taxonomy" id="1265935"/>
    <lineage>
        <taxon>Bacteria</taxon>
        <taxon>Bacillati</taxon>
        <taxon>Bacillota</taxon>
        <taxon>Bacilli</taxon>
        <taxon>Bacillales</taxon>
        <taxon>Paenibacillaceae</taxon>
        <taxon>Paenibacillus</taxon>
    </lineage>
</organism>
<dbReference type="PANTHER" id="PTHR11092">
    <property type="entry name" value="SUGAR NUCLEOTIDE EPIMERASE RELATED"/>
    <property type="match status" value="1"/>
</dbReference>
<dbReference type="InterPro" id="IPR001509">
    <property type="entry name" value="Epimerase_deHydtase"/>
</dbReference>
<dbReference type="Proteomes" id="UP001519288">
    <property type="component" value="Unassembled WGS sequence"/>
</dbReference>
<evidence type="ECO:0000259" key="3">
    <source>
        <dbReference type="Pfam" id="PF01370"/>
    </source>
</evidence>